<name>A0A8H8X0G8_9HYPH</name>
<reference evidence="1" key="1">
    <citation type="submission" date="2020-11" db="EMBL/GenBank/DDBJ databases">
        <title>Complete genome sequence of a novel pathogenic Methylobacterium strain isolated from rice in Vietnam.</title>
        <authorList>
            <person name="Lai K."/>
            <person name="Okazaki S."/>
            <person name="Higashi K."/>
            <person name="Mori H."/>
            <person name="Toyoda A."/>
            <person name="Kurokawa K."/>
        </authorList>
    </citation>
    <scope>NUCLEOTIDE SEQUENCE</scope>
    <source>
        <strain evidence="1">VL1</strain>
        <plasmid evidence="1">pVL1_2</plasmid>
    </source>
</reference>
<accession>A0A8H8X0G8</accession>
<sequence>MLQELDTPPTPEPTPFPGIDPAYVGVRAVEARVHADYLAALGKEFRFKKVYGYFKNVQEAIKNDGSIVFRVVKTSSDRLIDWSTGELWLDPAWSLEVVEDPKGLTTGMEDLWYHATSYRIGTGITDDMA</sequence>
<protein>
    <submittedName>
        <fullName evidence="1">Uncharacterized protein</fullName>
    </submittedName>
</protein>
<dbReference type="AlphaFoldDB" id="A0A8H8X0G8"/>
<geneLocation type="plasmid" evidence="1 2">
    <name>pVL1_2</name>
</geneLocation>
<dbReference type="KEGG" id="mind:mvi_62860"/>
<organism evidence="1 2">
    <name type="scientific">Methylobacterium indicum</name>
    <dbReference type="NCBI Taxonomy" id="1775910"/>
    <lineage>
        <taxon>Bacteria</taxon>
        <taxon>Pseudomonadati</taxon>
        <taxon>Pseudomonadota</taxon>
        <taxon>Alphaproteobacteria</taxon>
        <taxon>Hyphomicrobiales</taxon>
        <taxon>Methylobacteriaceae</taxon>
        <taxon>Methylobacterium</taxon>
    </lineage>
</organism>
<keyword evidence="1" id="KW-0614">Plasmid</keyword>
<dbReference type="RefSeq" id="WP_207183838.1">
    <property type="nucleotide sequence ID" value="NZ_AP024147.1"/>
</dbReference>
<evidence type="ECO:0000313" key="2">
    <source>
        <dbReference type="Proteomes" id="UP000663508"/>
    </source>
</evidence>
<proteinExistence type="predicted"/>
<evidence type="ECO:0000313" key="1">
    <source>
        <dbReference type="EMBL" id="BCM87825.1"/>
    </source>
</evidence>
<dbReference type="Proteomes" id="UP000663508">
    <property type="component" value="Plasmid pVL1_2"/>
</dbReference>
<gene>
    <name evidence="1" type="ORF">mvi_62860</name>
</gene>
<dbReference type="EMBL" id="AP024147">
    <property type="protein sequence ID" value="BCM87825.1"/>
    <property type="molecule type" value="Genomic_DNA"/>
</dbReference>